<keyword evidence="4" id="KW-0479">Metal-binding</keyword>
<keyword evidence="5" id="KW-0547">Nucleotide-binding</keyword>
<dbReference type="InterPro" id="IPR045540">
    <property type="entry name" value="YegS/DAGK_C"/>
</dbReference>
<evidence type="ECO:0000256" key="7">
    <source>
        <dbReference type="ARBA" id="ARBA00022840"/>
    </source>
</evidence>
<dbReference type="SMART" id="SM00046">
    <property type="entry name" value="DAGKc"/>
    <property type="match status" value="1"/>
</dbReference>
<gene>
    <name evidence="13" type="ORF">AB8B22_01425</name>
</gene>
<dbReference type="GO" id="GO:0005886">
    <property type="term" value="C:plasma membrane"/>
    <property type="evidence" value="ECO:0007669"/>
    <property type="project" value="TreeGrafter"/>
</dbReference>
<dbReference type="InterPro" id="IPR005218">
    <property type="entry name" value="Diacylglycerol/lipid_kinase"/>
</dbReference>
<keyword evidence="11" id="KW-1208">Phospholipid metabolism</keyword>
<dbReference type="Pfam" id="PF19279">
    <property type="entry name" value="YegS_C"/>
    <property type="match status" value="1"/>
</dbReference>
<keyword evidence="6 13" id="KW-0418">Kinase</keyword>
<dbReference type="KEGG" id="lrug:AB8B22_01425"/>
<organism evidence="13">
    <name type="scientific">Leptotrichia rugosa</name>
    <dbReference type="NCBI Taxonomy" id="3239302"/>
    <lineage>
        <taxon>Bacteria</taxon>
        <taxon>Fusobacteriati</taxon>
        <taxon>Fusobacteriota</taxon>
        <taxon>Fusobacteriia</taxon>
        <taxon>Fusobacteriales</taxon>
        <taxon>Leptotrichiaceae</taxon>
        <taxon>Leptotrichia</taxon>
    </lineage>
</organism>
<dbReference type="RefSeq" id="WP_369711313.1">
    <property type="nucleotide sequence ID" value="NZ_CP165644.1"/>
</dbReference>
<dbReference type="Gene3D" id="3.40.50.10330">
    <property type="entry name" value="Probable inorganic polyphosphate/atp-NAD kinase, domain 1"/>
    <property type="match status" value="1"/>
</dbReference>
<protein>
    <submittedName>
        <fullName evidence="13">YegS/Rv2252/BmrU family lipid kinase</fullName>
    </submittedName>
</protein>
<dbReference type="InterPro" id="IPR017438">
    <property type="entry name" value="ATP-NAD_kinase_N"/>
</dbReference>
<dbReference type="NCBIfam" id="TIGR00147">
    <property type="entry name" value="YegS/Rv2252/BmrU family lipid kinase"/>
    <property type="match status" value="1"/>
</dbReference>
<evidence type="ECO:0000256" key="1">
    <source>
        <dbReference type="ARBA" id="ARBA00001946"/>
    </source>
</evidence>
<dbReference type="InterPro" id="IPR050187">
    <property type="entry name" value="Lipid_Phosphate_FormReg"/>
</dbReference>
<evidence type="ECO:0000256" key="2">
    <source>
        <dbReference type="ARBA" id="ARBA00022516"/>
    </source>
</evidence>
<keyword evidence="8" id="KW-0460">Magnesium</keyword>
<comment type="cofactor">
    <cofactor evidence="1">
        <name>Mg(2+)</name>
        <dbReference type="ChEBI" id="CHEBI:18420"/>
    </cofactor>
</comment>
<dbReference type="InterPro" id="IPR001206">
    <property type="entry name" value="Diacylglycerol_kinase_cat_dom"/>
</dbReference>
<name>A0AB39VIK9_9FUSO</name>
<dbReference type="Pfam" id="PF00781">
    <property type="entry name" value="DAGK_cat"/>
    <property type="match status" value="1"/>
</dbReference>
<evidence type="ECO:0000256" key="4">
    <source>
        <dbReference type="ARBA" id="ARBA00022723"/>
    </source>
</evidence>
<keyword evidence="2" id="KW-0444">Lipid biosynthesis</keyword>
<dbReference type="GO" id="GO:0046872">
    <property type="term" value="F:metal ion binding"/>
    <property type="evidence" value="ECO:0007669"/>
    <property type="project" value="UniProtKB-KW"/>
</dbReference>
<dbReference type="AlphaFoldDB" id="A0AB39VIK9"/>
<evidence type="ECO:0000256" key="5">
    <source>
        <dbReference type="ARBA" id="ARBA00022741"/>
    </source>
</evidence>
<evidence type="ECO:0000256" key="6">
    <source>
        <dbReference type="ARBA" id="ARBA00022777"/>
    </source>
</evidence>
<proteinExistence type="predicted"/>
<evidence type="ECO:0000259" key="12">
    <source>
        <dbReference type="PROSITE" id="PS50146"/>
    </source>
</evidence>
<evidence type="ECO:0000256" key="10">
    <source>
        <dbReference type="ARBA" id="ARBA00023209"/>
    </source>
</evidence>
<dbReference type="Gene3D" id="2.60.200.40">
    <property type="match status" value="1"/>
</dbReference>
<feature type="domain" description="DAGKc" evidence="12">
    <location>
        <begin position="2"/>
        <end position="133"/>
    </location>
</feature>
<dbReference type="GO" id="GO:0008654">
    <property type="term" value="P:phospholipid biosynthetic process"/>
    <property type="evidence" value="ECO:0007669"/>
    <property type="project" value="UniProtKB-KW"/>
</dbReference>
<dbReference type="GO" id="GO:0004143">
    <property type="term" value="F:ATP-dependent diacylglycerol kinase activity"/>
    <property type="evidence" value="ECO:0007669"/>
    <property type="project" value="TreeGrafter"/>
</dbReference>
<accession>A0AB39VIK9</accession>
<keyword evidence="10" id="KW-0594">Phospholipid biosynthesis</keyword>
<keyword evidence="7" id="KW-0067">ATP-binding</keyword>
<dbReference type="PANTHER" id="PTHR12358:SF106">
    <property type="entry name" value="LIPID KINASE YEGS"/>
    <property type="match status" value="1"/>
</dbReference>
<keyword evidence="9" id="KW-0443">Lipid metabolism</keyword>
<dbReference type="EMBL" id="CP165644">
    <property type="protein sequence ID" value="XDU67098.1"/>
    <property type="molecule type" value="Genomic_DNA"/>
</dbReference>
<evidence type="ECO:0000256" key="9">
    <source>
        <dbReference type="ARBA" id="ARBA00023098"/>
    </source>
</evidence>
<dbReference type="PROSITE" id="PS50146">
    <property type="entry name" value="DAGK"/>
    <property type="match status" value="1"/>
</dbReference>
<sequence>MKKLKKALLVYNPKSGNSNIIFNNFDLIVTRLLKKGIIVTFYSINKYNKLCDILANEKYDILILSGGDGTLSRTLSEIYIKNIKFPKVAIFPTGTSNDFGKSLNLGNNINDWIYNILIKEPKYVDFGLINGKKIFLSSYASGLFSKISYNTDKNLKKTIGKVAYYLNGLTELTNIKKFDLKMQIFDGKDYEDIEEKAILFMILNGKSVAGFDEIIYNADVNDEFLHILIVKNIDNPLDISKTFLDLLNNNLMNNDYVRILKIKSCKIKKIEEKIGVSIDGERGRNQDVNIKVVSGKLKIFY</sequence>
<evidence type="ECO:0000313" key="13">
    <source>
        <dbReference type="EMBL" id="XDU67098.1"/>
    </source>
</evidence>
<keyword evidence="3" id="KW-0808">Transferase</keyword>
<dbReference type="SUPFAM" id="SSF111331">
    <property type="entry name" value="NAD kinase/diacylglycerol kinase-like"/>
    <property type="match status" value="1"/>
</dbReference>
<evidence type="ECO:0000256" key="8">
    <source>
        <dbReference type="ARBA" id="ARBA00022842"/>
    </source>
</evidence>
<reference evidence="13" key="1">
    <citation type="submission" date="2024-07" db="EMBL/GenBank/DDBJ databases">
        <authorList>
            <person name="Li X.-J."/>
            <person name="Wang X."/>
        </authorList>
    </citation>
    <scope>NUCLEOTIDE SEQUENCE</scope>
    <source>
        <strain evidence="13">HSP-334</strain>
    </source>
</reference>
<evidence type="ECO:0000256" key="3">
    <source>
        <dbReference type="ARBA" id="ARBA00022679"/>
    </source>
</evidence>
<dbReference type="PANTHER" id="PTHR12358">
    <property type="entry name" value="SPHINGOSINE KINASE"/>
    <property type="match status" value="1"/>
</dbReference>
<dbReference type="GO" id="GO:0005524">
    <property type="term" value="F:ATP binding"/>
    <property type="evidence" value="ECO:0007669"/>
    <property type="project" value="UniProtKB-KW"/>
</dbReference>
<evidence type="ECO:0000256" key="11">
    <source>
        <dbReference type="ARBA" id="ARBA00023264"/>
    </source>
</evidence>
<dbReference type="InterPro" id="IPR016064">
    <property type="entry name" value="NAD/diacylglycerol_kinase_sf"/>
</dbReference>